<comment type="caution">
    <text evidence="1">The sequence shown here is derived from an EMBL/GenBank/DDBJ whole genome shotgun (WGS) entry which is preliminary data.</text>
</comment>
<dbReference type="SUPFAM" id="SSF103007">
    <property type="entry name" value="Hypothetical protein TT1725"/>
    <property type="match status" value="1"/>
</dbReference>
<dbReference type="Pfam" id="PF04456">
    <property type="entry name" value="DUF503"/>
    <property type="match status" value="1"/>
</dbReference>
<accession>A0A7Y2E8F5</accession>
<dbReference type="PANTHER" id="PTHR36441">
    <property type="entry name" value="HYPOTHETICAL CYTOSOLIC PROTEIN"/>
    <property type="match status" value="1"/>
</dbReference>
<dbReference type="InterPro" id="IPR007546">
    <property type="entry name" value="DUF503"/>
</dbReference>
<reference evidence="1 2" key="1">
    <citation type="submission" date="2020-03" db="EMBL/GenBank/DDBJ databases">
        <title>Metabolic flexibility allows generalist bacteria to become dominant in a frequently disturbed ecosystem.</title>
        <authorList>
            <person name="Chen Y.-J."/>
            <person name="Leung P.M."/>
            <person name="Bay S.K."/>
            <person name="Hugenholtz P."/>
            <person name="Kessler A.J."/>
            <person name="Shelley G."/>
            <person name="Waite D.W."/>
            <person name="Cook P.L."/>
            <person name="Greening C."/>
        </authorList>
    </citation>
    <scope>NUCLEOTIDE SEQUENCE [LARGE SCALE GENOMIC DNA]</scope>
    <source>
        <strain evidence="1">SS_bin_28</strain>
    </source>
</reference>
<dbReference type="InterPro" id="IPR036746">
    <property type="entry name" value="TT1725-like_sf"/>
</dbReference>
<dbReference type="Gene3D" id="3.30.70.1120">
    <property type="entry name" value="TT1725-like"/>
    <property type="match status" value="1"/>
</dbReference>
<evidence type="ECO:0000313" key="2">
    <source>
        <dbReference type="Proteomes" id="UP000547674"/>
    </source>
</evidence>
<organism evidence="1 2">
    <name type="scientific">Eiseniibacteriota bacterium</name>
    <dbReference type="NCBI Taxonomy" id="2212470"/>
    <lineage>
        <taxon>Bacteria</taxon>
        <taxon>Candidatus Eiseniibacteriota</taxon>
    </lineage>
</organism>
<sequence>MYVGVYRVELHIPTSQSLKAKRSVINSLKTKLATLSISVAEVDGQDTWQRSTLGLAAVSNDVAYLDQLPDRIESICLREPRATFLRVERTVLPVDDFENDAWGDFDG</sequence>
<gene>
    <name evidence="1" type="ORF">HKN21_00910</name>
</gene>
<dbReference type="PANTHER" id="PTHR36441:SF1">
    <property type="entry name" value="DUF503 DOMAIN-CONTAINING PROTEIN"/>
    <property type="match status" value="1"/>
</dbReference>
<proteinExistence type="predicted"/>
<protein>
    <submittedName>
        <fullName evidence="1">DUF503 domain-containing protein</fullName>
    </submittedName>
</protein>
<dbReference type="EMBL" id="JABDJR010000029">
    <property type="protein sequence ID" value="NNF05295.1"/>
    <property type="molecule type" value="Genomic_DNA"/>
</dbReference>
<dbReference type="Proteomes" id="UP000547674">
    <property type="component" value="Unassembled WGS sequence"/>
</dbReference>
<name>A0A7Y2E8F5_UNCEI</name>
<evidence type="ECO:0000313" key="1">
    <source>
        <dbReference type="EMBL" id="NNF05295.1"/>
    </source>
</evidence>
<dbReference type="AlphaFoldDB" id="A0A7Y2E8F5"/>